<keyword evidence="11" id="KW-1185">Reference proteome</keyword>
<organism evidence="10 11">
    <name type="scientific">Strigomonas culicis</name>
    <dbReference type="NCBI Taxonomy" id="28005"/>
    <lineage>
        <taxon>Eukaryota</taxon>
        <taxon>Discoba</taxon>
        <taxon>Euglenozoa</taxon>
        <taxon>Kinetoplastea</taxon>
        <taxon>Metakinetoplastina</taxon>
        <taxon>Trypanosomatida</taxon>
        <taxon>Trypanosomatidae</taxon>
        <taxon>Strigomonadinae</taxon>
        <taxon>Strigomonas</taxon>
    </lineage>
</organism>
<dbReference type="GO" id="GO:0016020">
    <property type="term" value="C:membrane"/>
    <property type="evidence" value="ECO:0007669"/>
    <property type="project" value="UniProtKB-SubCell"/>
</dbReference>
<dbReference type="InterPro" id="IPR007305">
    <property type="entry name" value="Vesicle_transpt_Got1/SFT2"/>
</dbReference>
<evidence type="ECO:0000256" key="6">
    <source>
        <dbReference type="ARBA" id="ARBA00023136"/>
    </source>
</evidence>
<comment type="similarity">
    <text evidence="7 8">Belongs to the SFT2 family.</text>
</comment>
<comment type="function">
    <text evidence="8">May be involved in fusion of retrograde transport vesicles derived from an endocytic compartment with the Golgi complex.</text>
</comment>
<dbReference type="Pfam" id="PF04178">
    <property type="entry name" value="Got1"/>
    <property type="match status" value="1"/>
</dbReference>
<comment type="subcellular location">
    <subcellularLocation>
        <location evidence="1 8">Membrane</location>
        <topology evidence="1 8">Multi-pass membrane protein</topology>
    </subcellularLocation>
</comment>
<feature type="transmembrane region" description="Helical" evidence="8">
    <location>
        <begin position="88"/>
        <end position="107"/>
    </location>
</feature>
<dbReference type="PANTHER" id="PTHR23137">
    <property type="entry name" value="VESICLE TRANSPORT PROTEIN-RELATED"/>
    <property type="match status" value="1"/>
</dbReference>
<evidence type="ECO:0000256" key="5">
    <source>
        <dbReference type="ARBA" id="ARBA00022989"/>
    </source>
</evidence>
<keyword evidence="4 8" id="KW-0653">Protein transport</keyword>
<evidence type="ECO:0000256" key="1">
    <source>
        <dbReference type="ARBA" id="ARBA00004141"/>
    </source>
</evidence>
<dbReference type="GO" id="GO:0005737">
    <property type="term" value="C:cytoplasm"/>
    <property type="evidence" value="ECO:0007669"/>
    <property type="project" value="UniProtKB-ARBA"/>
</dbReference>
<evidence type="ECO:0000256" key="2">
    <source>
        <dbReference type="ARBA" id="ARBA00022448"/>
    </source>
</evidence>
<keyword evidence="5 8" id="KW-1133">Transmembrane helix</keyword>
<feature type="region of interest" description="Disordered" evidence="9">
    <location>
        <begin position="25"/>
        <end position="69"/>
    </location>
</feature>
<keyword evidence="6 8" id="KW-0472">Membrane</keyword>
<evidence type="ECO:0000256" key="3">
    <source>
        <dbReference type="ARBA" id="ARBA00022692"/>
    </source>
</evidence>
<dbReference type="GO" id="GO:0012505">
    <property type="term" value="C:endomembrane system"/>
    <property type="evidence" value="ECO:0007669"/>
    <property type="project" value="UniProtKB-ARBA"/>
</dbReference>
<dbReference type="GO" id="GO:0015031">
    <property type="term" value="P:protein transport"/>
    <property type="evidence" value="ECO:0007669"/>
    <property type="project" value="UniProtKB-KW"/>
</dbReference>
<evidence type="ECO:0000256" key="9">
    <source>
        <dbReference type="SAM" id="MobiDB-lite"/>
    </source>
</evidence>
<keyword evidence="3 8" id="KW-0812">Transmembrane</keyword>
<dbReference type="InterPro" id="IPR011691">
    <property type="entry name" value="Vesicle_transpt_SFT2"/>
</dbReference>
<dbReference type="EMBL" id="ATMH01012560">
    <property type="protein sequence ID" value="EPY15123.1"/>
    <property type="molecule type" value="Genomic_DNA"/>
</dbReference>
<dbReference type="Proteomes" id="UP000015354">
    <property type="component" value="Unassembled WGS sequence"/>
</dbReference>
<evidence type="ECO:0000313" key="11">
    <source>
        <dbReference type="Proteomes" id="UP000015354"/>
    </source>
</evidence>
<dbReference type="PANTHER" id="PTHR23137:SF6">
    <property type="entry name" value="VESICLE TRANSPORT PROTEIN"/>
    <property type="match status" value="1"/>
</dbReference>
<keyword evidence="2 8" id="KW-0813">Transport</keyword>
<feature type="compositionally biased region" description="Basic and acidic residues" evidence="9">
    <location>
        <begin position="33"/>
        <end position="43"/>
    </location>
</feature>
<evidence type="ECO:0000313" key="10">
    <source>
        <dbReference type="EMBL" id="EPY15123.1"/>
    </source>
</evidence>
<comment type="caution">
    <text evidence="8">Lacks conserved residue(s) required for the propagation of feature annotation.</text>
</comment>
<dbReference type="GO" id="GO:0016192">
    <property type="term" value="P:vesicle-mediated transport"/>
    <property type="evidence" value="ECO:0007669"/>
    <property type="project" value="InterPro"/>
</dbReference>
<name>S9TFN9_9TRYP</name>
<proteinExistence type="inferred from homology"/>
<evidence type="ECO:0000256" key="4">
    <source>
        <dbReference type="ARBA" id="ARBA00022927"/>
    </source>
</evidence>
<feature type="transmembrane region" description="Helical" evidence="8">
    <location>
        <begin position="151"/>
        <end position="180"/>
    </location>
</feature>
<evidence type="ECO:0000256" key="7">
    <source>
        <dbReference type="ARBA" id="ARBA00025800"/>
    </source>
</evidence>
<evidence type="ECO:0000256" key="8">
    <source>
        <dbReference type="RuleBase" id="RU363111"/>
    </source>
</evidence>
<feature type="transmembrane region" description="Helical" evidence="8">
    <location>
        <begin position="113"/>
        <end position="139"/>
    </location>
</feature>
<reference evidence="10 11" key="1">
    <citation type="journal article" date="2013" name="PLoS ONE">
        <title>Predicting the Proteins of Angomonas deanei, Strigomonas culicis and Their Respective Endosymbionts Reveals New Aspects of the Trypanosomatidae Family.</title>
        <authorList>
            <person name="Motta M.C."/>
            <person name="Martins A.C."/>
            <person name="de Souza S.S."/>
            <person name="Catta-Preta C.M."/>
            <person name="Silva R."/>
            <person name="Klein C.C."/>
            <person name="de Almeida L.G."/>
            <person name="de Lima Cunha O."/>
            <person name="Ciapina L.P."/>
            <person name="Brocchi M."/>
            <person name="Colabardini A.C."/>
            <person name="de Araujo Lima B."/>
            <person name="Machado C.R."/>
            <person name="de Almeida Soares C.M."/>
            <person name="Probst C.M."/>
            <person name="de Menezes C.B."/>
            <person name="Thompson C.E."/>
            <person name="Bartholomeu D.C."/>
            <person name="Gradia D.F."/>
            <person name="Pavoni D.P."/>
            <person name="Grisard E.C."/>
            <person name="Fantinatti-Garboggini F."/>
            <person name="Marchini F.K."/>
            <person name="Rodrigues-Luiz G.F."/>
            <person name="Wagner G."/>
            <person name="Goldman G.H."/>
            <person name="Fietto J.L."/>
            <person name="Elias M.C."/>
            <person name="Goldman M.H."/>
            <person name="Sagot M.F."/>
            <person name="Pereira M."/>
            <person name="Stoco P.H."/>
            <person name="de Mendonca-Neto R.P."/>
            <person name="Teixeira S.M."/>
            <person name="Maciel T.E."/>
            <person name="de Oliveira Mendes T.A."/>
            <person name="Urmenyi T.P."/>
            <person name="de Souza W."/>
            <person name="Schenkman S."/>
            <person name="de Vasconcelos A.T."/>
        </authorList>
    </citation>
    <scope>NUCLEOTIDE SEQUENCE [LARGE SCALE GENOMIC DNA]</scope>
</reference>
<sequence>MASLVSEYIKLDHLSAASKMKENLSSLAGGGDYSREERDELKGSYESASARDGGSQRRGQGPDGGAPKQEQMERPLFCFTSLSYNQRLIGFLIAAGIGFLFCIFSWVTAFRRLYGTFAFIYTVANVLLLLSTTLLCSPLAQVAHLRQMHRLIPLILFVILLIVTYIVALVAKIAGLVVFLSSCSCWPWRGTA</sequence>
<dbReference type="AlphaFoldDB" id="S9TFN9"/>
<comment type="caution">
    <text evidence="10">The sequence shown here is derived from an EMBL/GenBank/DDBJ whole genome shotgun (WGS) entry which is preliminary data.</text>
</comment>
<gene>
    <name evidence="10" type="ORF">STCU_12332</name>
</gene>
<accession>S9TFN9</accession>
<protein>
    <recommendedName>
        <fullName evidence="8">Vesicle transport protein</fullName>
    </recommendedName>
</protein>